<gene>
    <name evidence="2" type="ORF">H9892_04635</name>
</gene>
<feature type="signal peptide" evidence="1">
    <location>
        <begin position="1"/>
        <end position="24"/>
    </location>
</feature>
<comment type="caution">
    <text evidence="2">The sequence shown here is derived from an EMBL/GenBank/DDBJ whole genome shotgun (WGS) entry which is preliminary data.</text>
</comment>
<keyword evidence="1" id="KW-0732">Signal</keyword>
<organism evidence="2 3">
    <name type="scientific">Candidatus Protoclostridium stercorigallinarum</name>
    <dbReference type="NCBI Taxonomy" id="2838741"/>
    <lineage>
        <taxon>Bacteria</taxon>
        <taxon>Bacillati</taxon>
        <taxon>Bacillota</taxon>
        <taxon>Clostridia</taxon>
        <taxon>Candidatus Protoclostridium</taxon>
    </lineage>
</organism>
<accession>A0A9D1Q0Q7</accession>
<dbReference type="Proteomes" id="UP000823990">
    <property type="component" value="Unassembled WGS sequence"/>
</dbReference>
<dbReference type="AlphaFoldDB" id="A0A9D1Q0Q7"/>
<dbReference type="EMBL" id="DXHS01000073">
    <property type="protein sequence ID" value="HIW02606.1"/>
    <property type="molecule type" value="Genomic_DNA"/>
</dbReference>
<protein>
    <submittedName>
        <fullName evidence="2">Uncharacterized protein</fullName>
    </submittedName>
</protein>
<proteinExistence type="predicted"/>
<sequence>MKKTRFILPVLVLCMALFACVCFSGCLSSDYNTLTTKLQSEDYGYTVLSYTKEQMTNSEITGLSARV</sequence>
<reference evidence="2" key="2">
    <citation type="submission" date="2021-04" db="EMBL/GenBank/DDBJ databases">
        <authorList>
            <person name="Gilroy R."/>
        </authorList>
    </citation>
    <scope>NUCLEOTIDE SEQUENCE</scope>
    <source>
        <strain evidence="2">12435</strain>
    </source>
</reference>
<evidence type="ECO:0000313" key="2">
    <source>
        <dbReference type="EMBL" id="HIW02606.1"/>
    </source>
</evidence>
<feature type="non-terminal residue" evidence="2">
    <location>
        <position position="67"/>
    </location>
</feature>
<evidence type="ECO:0000256" key="1">
    <source>
        <dbReference type="SAM" id="SignalP"/>
    </source>
</evidence>
<name>A0A9D1Q0Q7_9FIRM</name>
<dbReference type="PROSITE" id="PS51257">
    <property type="entry name" value="PROKAR_LIPOPROTEIN"/>
    <property type="match status" value="1"/>
</dbReference>
<reference evidence="2" key="1">
    <citation type="journal article" date="2021" name="PeerJ">
        <title>Extensive microbial diversity within the chicken gut microbiome revealed by metagenomics and culture.</title>
        <authorList>
            <person name="Gilroy R."/>
            <person name="Ravi A."/>
            <person name="Getino M."/>
            <person name="Pursley I."/>
            <person name="Horton D.L."/>
            <person name="Alikhan N.F."/>
            <person name="Baker D."/>
            <person name="Gharbi K."/>
            <person name="Hall N."/>
            <person name="Watson M."/>
            <person name="Adriaenssens E.M."/>
            <person name="Foster-Nyarko E."/>
            <person name="Jarju S."/>
            <person name="Secka A."/>
            <person name="Antonio M."/>
            <person name="Oren A."/>
            <person name="Chaudhuri R.R."/>
            <person name="La Ragione R."/>
            <person name="Hildebrand F."/>
            <person name="Pallen M.J."/>
        </authorList>
    </citation>
    <scope>NUCLEOTIDE SEQUENCE</scope>
    <source>
        <strain evidence="2">12435</strain>
    </source>
</reference>
<feature type="chain" id="PRO_5038679398" evidence="1">
    <location>
        <begin position="25"/>
        <end position="67"/>
    </location>
</feature>
<evidence type="ECO:0000313" key="3">
    <source>
        <dbReference type="Proteomes" id="UP000823990"/>
    </source>
</evidence>